<dbReference type="GO" id="GO:0016971">
    <property type="term" value="F:flavin-dependent sulfhydryl oxidase activity"/>
    <property type="evidence" value="ECO:0007669"/>
    <property type="project" value="InterPro"/>
</dbReference>
<reference evidence="15" key="1">
    <citation type="submission" date="2015-09" db="EMBL/GenBank/DDBJ databases">
        <title>Scylla olivacea transcriptome.</title>
        <authorList>
            <person name="Ikhwanuddin M."/>
        </authorList>
    </citation>
    <scope>NUCLEOTIDE SEQUENCE</scope>
</reference>
<dbReference type="SUPFAM" id="SSF52833">
    <property type="entry name" value="Thioredoxin-like"/>
    <property type="match status" value="1"/>
</dbReference>
<dbReference type="Pfam" id="PF00085">
    <property type="entry name" value="Thioredoxin"/>
    <property type="match status" value="1"/>
</dbReference>
<dbReference type="CDD" id="cd02992">
    <property type="entry name" value="PDI_a_QSOX"/>
    <property type="match status" value="1"/>
</dbReference>
<dbReference type="EMBL" id="GDRN01095150">
    <property type="protein sequence ID" value="JAI59594.1"/>
    <property type="molecule type" value="Transcribed_RNA"/>
</dbReference>
<dbReference type="FunFam" id="3.40.30.10:FF:000073">
    <property type="entry name" value="Sulfhydryl oxidase"/>
    <property type="match status" value="1"/>
</dbReference>
<name>A0A0P4VZZ0_SCYOL</name>
<evidence type="ECO:0000256" key="9">
    <source>
        <dbReference type="ARBA" id="ARBA00048864"/>
    </source>
</evidence>
<proteinExistence type="inferred from homology"/>
<feature type="domain" description="Thioredoxin" evidence="14">
    <location>
        <begin position="15"/>
        <end position="147"/>
    </location>
</feature>
<dbReference type="InterPro" id="IPR013766">
    <property type="entry name" value="Thioredoxin_domain"/>
</dbReference>
<feature type="signal peptide" evidence="12">
    <location>
        <begin position="1"/>
        <end position="24"/>
    </location>
</feature>
<dbReference type="EC" id="1.8.3.2" evidence="10"/>
<dbReference type="PANTHER" id="PTHR22897:SF8">
    <property type="entry name" value="SULFHYDRYL OXIDASE"/>
    <property type="match status" value="1"/>
</dbReference>
<comment type="catalytic activity">
    <reaction evidence="9 10">
        <text>2 R'C(R)SH + O2 = R'C(R)S-S(R)CR' + H2O2</text>
        <dbReference type="Rhea" id="RHEA:17357"/>
        <dbReference type="ChEBI" id="CHEBI:15379"/>
        <dbReference type="ChEBI" id="CHEBI:16240"/>
        <dbReference type="ChEBI" id="CHEBI:16520"/>
        <dbReference type="ChEBI" id="CHEBI:17412"/>
        <dbReference type="EC" id="1.8.3.2"/>
    </reaction>
</comment>
<keyword evidence="8" id="KW-0325">Glycoprotein</keyword>
<dbReference type="Gene3D" id="1.20.120.310">
    <property type="entry name" value="ERV/ALR sulfhydryl oxidase domain"/>
    <property type="match status" value="1"/>
</dbReference>
<feature type="chain" id="PRO_5006070198" description="Sulfhydryl oxidase" evidence="12">
    <location>
        <begin position="25"/>
        <end position="660"/>
    </location>
</feature>
<dbReference type="InterPro" id="IPR040986">
    <property type="entry name" value="QSOX_FAD-bd_dom"/>
</dbReference>
<dbReference type="GO" id="GO:0005615">
    <property type="term" value="C:extracellular space"/>
    <property type="evidence" value="ECO:0007669"/>
    <property type="project" value="TreeGrafter"/>
</dbReference>
<keyword evidence="7" id="KW-1015">Disulfide bond</keyword>
<dbReference type="InterPro" id="IPR017905">
    <property type="entry name" value="ERV/ALR_sulphydryl_oxidase"/>
</dbReference>
<evidence type="ECO:0000256" key="7">
    <source>
        <dbReference type="ARBA" id="ARBA00023157"/>
    </source>
</evidence>
<evidence type="ECO:0000256" key="4">
    <source>
        <dbReference type="ARBA" id="ARBA00022729"/>
    </source>
</evidence>
<dbReference type="InterPro" id="IPR036774">
    <property type="entry name" value="ERV/ALR_sulphydryl_oxid_sf"/>
</dbReference>
<feature type="transmembrane region" description="Helical" evidence="10">
    <location>
        <begin position="613"/>
        <end position="632"/>
    </location>
</feature>
<organism evidence="15">
    <name type="scientific">Scylla olivacea</name>
    <name type="common">Orange mud crab</name>
    <name type="synonym">Cancer olivacea</name>
    <dbReference type="NCBI Taxonomy" id="85551"/>
    <lineage>
        <taxon>Eukaryota</taxon>
        <taxon>Metazoa</taxon>
        <taxon>Ecdysozoa</taxon>
        <taxon>Arthropoda</taxon>
        <taxon>Crustacea</taxon>
        <taxon>Multicrustacea</taxon>
        <taxon>Malacostraca</taxon>
        <taxon>Eumalacostraca</taxon>
        <taxon>Eucarida</taxon>
        <taxon>Decapoda</taxon>
        <taxon>Pleocyemata</taxon>
        <taxon>Brachyura</taxon>
        <taxon>Eubrachyura</taxon>
        <taxon>Portunoidea</taxon>
        <taxon>Portunidae</taxon>
        <taxon>Portuninae</taxon>
        <taxon>Scylla</taxon>
    </lineage>
</organism>
<keyword evidence="4 12" id="KW-0732">Signal</keyword>
<evidence type="ECO:0000256" key="8">
    <source>
        <dbReference type="ARBA" id="ARBA00023180"/>
    </source>
</evidence>
<evidence type="ECO:0000259" key="13">
    <source>
        <dbReference type="PROSITE" id="PS51324"/>
    </source>
</evidence>
<keyword evidence="10" id="KW-0812">Transmembrane</keyword>
<evidence type="ECO:0000256" key="5">
    <source>
        <dbReference type="ARBA" id="ARBA00022827"/>
    </source>
</evidence>
<keyword evidence="10" id="KW-0472">Membrane</keyword>
<feature type="region of interest" description="Disordered" evidence="11">
    <location>
        <begin position="267"/>
        <end position="295"/>
    </location>
</feature>
<dbReference type="FunFam" id="1.20.120.310:FF:000001">
    <property type="entry name" value="Sulfhydryl oxidase"/>
    <property type="match status" value="1"/>
</dbReference>
<comment type="cofactor">
    <cofactor evidence="1 10">
        <name>FAD</name>
        <dbReference type="ChEBI" id="CHEBI:57692"/>
    </cofactor>
</comment>
<evidence type="ECO:0000256" key="2">
    <source>
        <dbReference type="ARBA" id="ARBA00006041"/>
    </source>
</evidence>
<evidence type="ECO:0000256" key="10">
    <source>
        <dbReference type="RuleBase" id="RU371123"/>
    </source>
</evidence>
<dbReference type="Gene3D" id="1.20.120.1960">
    <property type="entry name" value="QSOX sulfhydryl oxidase domain"/>
    <property type="match status" value="1"/>
</dbReference>
<keyword evidence="3 10" id="KW-0285">Flavoprotein</keyword>
<dbReference type="GO" id="GO:0003756">
    <property type="term" value="F:protein disulfide isomerase activity"/>
    <property type="evidence" value="ECO:0007669"/>
    <property type="project" value="TreeGrafter"/>
</dbReference>
<dbReference type="GO" id="GO:0006457">
    <property type="term" value="P:protein folding"/>
    <property type="evidence" value="ECO:0007669"/>
    <property type="project" value="TreeGrafter"/>
</dbReference>
<dbReference type="PROSITE" id="PS51352">
    <property type="entry name" value="THIOREDOXIN_2"/>
    <property type="match status" value="1"/>
</dbReference>
<dbReference type="Pfam" id="PF04777">
    <property type="entry name" value="Evr1_Alr"/>
    <property type="match status" value="1"/>
</dbReference>
<dbReference type="InterPro" id="IPR042568">
    <property type="entry name" value="QSOX_FAD-bd_sf"/>
</dbReference>
<dbReference type="SUPFAM" id="SSF69000">
    <property type="entry name" value="FAD-dependent thiol oxidase"/>
    <property type="match status" value="1"/>
</dbReference>
<dbReference type="PANTHER" id="PTHR22897">
    <property type="entry name" value="QUIESCIN Q6-RELATED SULFHYDRYL OXIDASE"/>
    <property type="match status" value="1"/>
</dbReference>
<evidence type="ECO:0000259" key="14">
    <source>
        <dbReference type="PROSITE" id="PS51352"/>
    </source>
</evidence>
<sequence>MRSGGVSAVLLCLCFISSITSIDASLYNSTDDVVILDHTNFTATVHGTENAWVVEFYSSWCGHCIQFAPTWKLFGRDVRDWEHTIKVGVLDCSVDENVPICREHEIMGYPTVKLFAARTTKGDIGSAIAHLTTVEQLGEAVTDFLVEKQKANSGSKSWADLQPYKGTVQTLLESASGAEWAVLVIDKTKSHTAWALLMDLAGYPSIVVRYKDADQDDVKQFGTAGLPAVMIVSKDGKEEVLNDAGKSRDEMRTAIMKKLMLNREMLGKKTSSMKEDREGAGDGQPEEINKDKLNYGDDLPDTAFTSMERNDQVFMVDIENAVSYAISHEVAQHKVIKGEKLLALQEFLDILVRYLPARPQVHSFLSKFHHYTLNHGNSIEGSKVNEVISSLQNKDSVLPSQQPWVGCAGSEPKYRGYPCGLWTTFHVLTVNSVLQDGAKKFYRPLRTVKAIHGYVKHFFGCSYCSEHFQAMYAEDAESSIKVADDTILWLWRGHNKVNKRLKGDASEDPQHPKQQFPSPGACPSCWQGENFSEREVLTYLKTIYAKGALSFRGTQIIPIPPRNRQEKVQQQLDGYRQHSQVLISHQDNKLSRDQSPQNNGSWSFTNTDISLCVLLYGASTIIIMAVYCSVVIRRKMRRRKFLETYKLPNTADGPNPGIST</sequence>
<evidence type="ECO:0000256" key="12">
    <source>
        <dbReference type="SAM" id="SignalP"/>
    </source>
</evidence>
<evidence type="ECO:0000256" key="1">
    <source>
        <dbReference type="ARBA" id="ARBA00001974"/>
    </source>
</evidence>
<dbReference type="AlphaFoldDB" id="A0A0P4VZZ0"/>
<dbReference type="GO" id="GO:0000139">
    <property type="term" value="C:Golgi membrane"/>
    <property type="evidence" value="ECO:0007669"/>
    <property type="project" value="TreeGrafter"/>
</dbReference>
<keyword evidence="5 10" id="KW-0274">FAD</keyword>
<accession>A0A0P4VZZ0</accession>
<dbReference type="PROSITE" id="PS51324">
    <property type="entry name" value="ERV_ALR"/>
    <property type="match status" value="1"/>
</dbReference>
<dbReference type="InterPro" id="IPR036249">
    <property type="entry name" value="Thioredoxin-like_sf"/>
</dbReference>
<evidence type="ECO:0000313" key="15">
    <source>
        <dbReference type="EMBL" id="JAI59594.1"/>
    </source>
</evidence>
<feature type="domain" description="ERV/ALR sulfhydryl oxidase" evidence="13">
    <location>
        <begin position="410"/>
        <end position="516"/>
    </location>
</feature>
<protein>
    <recommendedName>
        <fullName evidence="10">Sulfhydryl oxidase</fullName>
        <ecNumber evidence="10">1.8.3.2</ecNumber>
    </recommendedName>
</protein>
<dbReference type="Pfam" id="PF18371">
    <property type="entry name" value="FAD_SOX"/>
    <property type="match status" value="1"/>
</dbReference>
<keyword evidence="10" id="KW-1133">Transmembrane helix</keyword>
<keyword evidence="6 10" id="KW-0560">Oxidoreductase</keyword>
<dbReference type="Gene3D" id="3.40.30.10">
    <property type="entry name" value="Glutaredoxin"/>
    <property type="match status" value="2"/>
</dbReference>
<evidence type="ECO:0000256" key="3">
    <source>
        <dbReference type="ARBA" id="ARBA00022630"/>
    </source>
</evidence>
<comment type="similarity">
    <text evidence="2">Belongs to the quiescin-sulfhydryl oxidase (QSOX) family.</text>
</comment>
<dbReference type="InterPro" id="IPR039798">
    <property type="entry name" value="Sulfhydryl_oxidase"/>
</dbReference>
<dbReference type="FunFam" id="1.20.120.1960:FF:000001">
    <property type="entry name" value="Sulfhydryl oxidase"/>
    <property type="match status" value="1"/>
</dbReference>
<evidence type="ECO:0000256" key="11">
    <source>
        <dbReference type="SAM" id="MobiDB-lite"/>
    </source>
</evidence>
<evidence type="ECO:0000256" key="6">
    <source>
        <dbReference type="ARBA" id="ARBA00023002"/>
    </source>
</evidence>